<dbReference type="Pfam" id="PF14390">
    <property type="entry name" value="DUF4420"/>
    <property type="match status" value="1"/>
</dbReference>
<dbReference type="InterPro" id="IPR025534">
    <property type="entry name" value="DUF4420"/>
</dbReference>
<protein>
    <recommendedName>
        <fullName evidence="3">PD-(D/E)XK motif protein</fullName>
    </recommendedName>
</protein>
<proteinExistence type="predicted"/>
<evidence type="ECO:0000313" key="2">
    <source>
        <dbReference type="Proteomes" id="UP000320585"/>
    </source>
</evidence>
<dbReference type="RefSeq" id="WP_143332767.1">
    <property type="nucleotide sequence ID" value="NZ_AP019697.1"/>
</dbReference>
<dbReference type="GeneID" id="92716881"/>
<reference evidence="2" key="1">
    <citation type="submission" date="2019-05" db="EMBL/GenBank/DDBJ databases">
        <title>Complete genome sequencing of Dialister sp. strain 5BBH33.</title>
        <authorList>
            <person name="Sakamoto M."/>
            <person name="Murakami T."/>
            <person name="Mori H."/>
        </authorList>
    </citation>
    <scope>NUCLEOTIDE SEQUENCE [LARGE SCALE GENOMIC DNA]</scope>
    <source>
        <strain evidence="2">5BBH33</strain>
    </source>
</reference>
<keyword evidence="2" id="KW-1185">Reference proteome</keyword>
<sequence length="310" mass="35160">MNGENIFSTFTKNDTCSRIDTCPNRSLFIGLDEKGRPMLLLVTQYSPEVLKSTGAIDVTVGRRKDKLWALTFSLNEPDLIDVFCQFCMDMAESSAHISSERKAVSFLEKRYEQWLKIMASGRKTKLSTERIKGLLGEMKFLQDFMMPKYGLKDAVLSWSGPDFAKQDFVLENTWFEVKTVSADAEVVSISSIDQLDTDVPGELVVMKVSPTGPKDSSGCTLNGLYKRILVKLENDPELRFSFKGKMLEAGYYPNPYYDGCVYRFEQQNHYEVNCDFPAIRRKNLPNAITKVQYQLSLSAIDRFRKGGSAT</sequence>
<accession>A0A8D4UVF8</accession>
<dbReference type="AlphaFoldDB" id="A0A8D4UVF8"/>
<dbReference type="EMBL" id="AP019697">
    <property type="protein sequence ID" value="BBK25726.1"/>
    <property type="molecule type" value="Genomic_DNA"/>
</dbReference>
<dbReference type="Proteomes" id="UP000320585">
    <property type="component" value="Chromosome"/>
</dbReference>
<evidence type="ECO:0000313" key="1">
    <source>
        <dbReference type="EMBL" id="BBK25726.1"/>
    </source>
</evidence>
<dbReference type="OrthoDB" id="1902020at2"/>
<gene>
    <name evidence="1" type="ORF">Dia5BBH33_16610</name>
</gene>
<name>A0A8D4UVF8_9FIRM</name>
<organism evidence="1 2">
    <name type="scientific">Dialister hominis</name>
    <dbReference type="NCBI Taxonomy" id="2582419"/>
    <lineage>
        <taxon>Bacteria</taxon>
        <taxon>Bacillati</taxon>
        <taxon>Bacillota</taxon>
        <taxon>Negativicutes</taxon>
        <taxon>Veillonellales</taxon>
        <taxon>Veillonellaceae</taxon>
        <taxon>Dialister</taxon>
    </lineage>
</organism>
<dbReference type="KEGG" id="dho:Dia5BBH33_16610"/>
<evidence type="ECO:0008006" key="3">
    <source>
        <dbReference type="Google" id="ProtNLM"/>
    </source>
</evidence>